<dbReference type="EMBL" id="GISG01124182">
    <property type="protein sequence ID" value="MBA4641441.1"/>
    <property type="molecule type" value="Transcribed_RNA"/>
</dbReference>
<feature type="compositionally biased region" description="Basic and acidic residues" evidence="1">
    <location>
        <begin position="11"/>
        <end position="23"/>
    </location>
</feature>
<name>A0A7C9DF92_OPUST</name>
<sequence>MLSNGDSPSRICRDEHNIKGGHGRRDEPLHPCILSSNLCHSCYPARRLFLRKENKTQYHQASTIPNLSVFPLWGILQSDIVLCWAEEHNSHHLLCIVKHDPSHHFSPGCPFWVGSSGNKEQGRTGKNNRDNSVCWRSNAIVILSWACY</sequence>
<reference evidence="2" key="1">
    <citation type="journal article" date="2013" name="J. Plant Res.">
        <title>Effect of fungi and light on seed germination of three Opuntia species from semiarid lands of central Mexico.</title>
        <authorList>
            <person name="Delgado-Sanchez P."/>
            <person name="Jimenez-Bremont J.F."/>
            <person name="Guerrero-Gonzalez Mde L."/>
            <person name="Flores J."/>
        </authorList>
    </citation>
    <scope>NUCLEOTIDE SEQUENCE</scope>
    <source>
        <tissue evidence="2">Cladode</tissue>
    </source>
</reference>
<organism evidence="2">
    <name type="scientific">Opuntia streptacantha</name>
    <name type="common">Prickly pear cactus</name>
    <name type="synonym">Opuntia cardona</name>
    <dbReference type="NCBI Taxonomy" id="393608"/>
    <lineage>
        <taxon>Eukaryota</taxon>
        <taxon>Viridiplantae</taxon>
        <taxon>Streptophyta</taxon>
        <taxon>Embryophyta</taxon>
        <taxon>Tracheophyta</taxon>
        <taxon>Spermatophyta</taxon>
        <taxon>Magnoliopsida</taxon>
        <taxon>eudicotyledons</taxon>
        <taxon>Gunneridae</taxon>
        <taxon>Pentapetalae</taxon>
        <taxon>Caryophyllales</taxon>
        <taxon>Cactineae</taxon>
        <taxon>Cactaceae</taxon>
        <taxon>Opuntioideae</taxon>
        <taxon>Opuntia</taxon>
    </lineage>
</organism>
<reference evidence="2" key="2">
    <citation type="submission" date="2020-07" db="EMBL/GenBank/DDBJ databases">
        <authorList>
            <person name="Vera ALvarez R."/>
            <person name="Arias-Moreno D.M."/>
            <person name="Jimenez-Jacinto V."/>
            <person name="Jimenez-Bremont J.F."/>
            <person name="Swaminathan K."/>
            <person name="Moose S.P."/>
            <person name="Guerrero-Gonzalez M.L."/>
            <person name="Marino-Ramirez L."/>
            <person name="Landsman D."/>
            <person name="Rodriguez-Kessler M."/>
            <person name="Delgado-Sanchez P."/>
        </authorList>
    </citation>
    <scope>NUCLEOTIDE SEQUENCE</scope>
    <source>
        <tissue evidence="2">Cladode</tissue>
    </source>
</reference>
<protein>
    <submittedName>
        <fullName evidence="2">Uncharacterized protein</fullName>
    </submittedName>
</protein>
<dbReference type="AlphaFoldDB" id="A0A7C9DF92"/>
<feature type="region of interest" description="Disordered" evidence="1">
    <location>
        <begin position="1"/>
        <end position="23"/>
    </location>
</feature>
<accession>A0A7C9DF92</accession>
<evidence type="ECO:0000256" key="1">
    <source>
        <dbReference type="SAM" id="MobiDB-lite"/>
    </source>
</evidence>
<proteinExistence type="predicted"/>
<evidence type="ECO:0000313" key="2">
    <source>
        <dbReference type="EMBL" id="MBA4641441.1"/>
    </source>
</evidence>